<proteinExistence type="predicted"/>
<protein>
    <submittedName>
        <fullName evidence="1">Uncharacterized protein</fullName>
    </submittedName>
</protein>
<accession>A0ABR2AFU1</accession>
<reference evidence="1 2" key="1">
    <citation type="journal article" date="2024" name="G3 (Bethesda)">
        <title>Genome assembly of Hibiscus sabdariffa L. provides insights into metabolisms of medicinal natural products.</title>
        <authorList>
            <person name="Kim T."/>
        </authorList>
    </citation>
    <scope>NUCLEOTIDE SEQUENCE [LARGE SCALE GENOMIC DNA]</scope>
    <source>
        <strain evidence="1">TK-2024</strain>
        <tissue evidence="1">Old leaves</tissue>
    </source>
</reference>
<sequence>MENPNRNPSHNHNNFPLEGLPNPPGAVVSDHGMDGVSTHVVIPPSLEWSGSPILLDDVRQKLKGDGMSLSDGGESDGNDGERELSEEAGLARMKGKTSYASAVLGSSQDGGPHGGASCDEEVSIKDDDFRVLRDGLFPVVQFSNRAQEPLDHNTQKTLIMRLLGRSIGEWPVDSIR</sequence>
<organism evidence="1 2">
    <name type="scientific">Hibiscus sabdariffa</name>
    <name type="common">roselle</name>
    <dbReference type="NCBI Taxonomy" id="183260"/>
    <lineage>
        <taxon>Eukaryota</taxon>
        <taxon>Viridiplantae</taxon>
        <taxon>Streptophyta</taxon>
        <taxon>Embryophyta</taxon>
        <taxon>Tracheophyta</taxon>
        <taxon>Spermatophyta</taxon>
        <taxon>Magnoliopsida</taxon>
        <taxon>eudicotyledons</taxon>
        <taxon>Gunneridae</taxon>
        <taxon>Pentapetalae</taxon>
        <taxon>rosids</taxon>
        <taxon>malvids</taxon>
        <taxon>Malvales</taxon>
        <taxon>Malvaceae</taxon>
        <taxon>Malvoideae</taxon>
        <taxon>Hibiscus</taxon>
    </lineage>
</organism>
<evidence type="ECO:0000313" key="1">
    <source>
        <dbReference type="EMBL" id="KAK8491831.1"/>
    </source>
</evidence>
<evidence type="ECO:0000313" key="2">
    <source>
        <dbReference type="Proteomes" id="UP001472677"/>
    </source>
</evidence>
<gene>
    <name evidence="1" type="ORF">V6N12_041497</name>
</gene>
<dbReference type="EMBL" id="JBBPBM010000748">
    <property type="protein sequence ID" value="KAK8491831.1"/>
    <property type="molecule type" value="Genomic_DNA"/>
</dbReference>
<dbReference type="Proteomes" id="UP001472677">
    <property type="component" value="Unassembled WGS sequence"/>
</dbReference>
<keyword evidence="2" id="KW-1185">Reference proteome</keyword>
<name>A0ABR2AFU1_9ROSI</name>
<comment type="caution">
    <text evidence="1">The sequence shown here is derived from an EMBL/GenBank/DDBJ whole genome shotgun (WGS) entry which is preliminary data.</text>
</comment>